<keyword evidence="1" id="KW-1133">Transmembrane helix</keyword>
<dbReference type="RefSeq" id="WP_120472169.1">
    <property type="nucleotide sequence ID" value="NZ_RAYQ01000037.1"/>
</dbReference>
<organism evidence="2 3">
    <name type="scientific">Parablautia intestinalis</name>
    <dbReference type="NCBI Taxonomy" id="2320100"/>
    <lineage>
        <taxon>Bacteria</taxon>
        <taxon>Bacillati</taxon>
        <taxon>Bacillota</taxon>
        <taxon>Clostridia</taxon>
        <taxon>Lachnospirales</taxon>
        <taxon>Lachnospiraceae</taxon>
        <taxon>Parablautia</taxon>
    </lineage>
</organism>
<dbReference type="Proteomes" id="UP000280696">
    <property type="component" value="Unassembled WGS sequence"/>
</dbReference>
<dbReference type="EMBL" id="RAYQ01000037">
    <property type="protein sequence ID" value="RKI87636.1"/>
    <property type="molecule type" value="Genomic_DNA"/>
</dbReference>
<accession>A0A3A9AJR8</accession>
<sequence>MLASVNTFSAASGDFAKAAAIFLPLLPTTPRKAKMTVICGNFFIFPLHGIIPVISENAKNERKKTGNLFLISCLGVPFYVAAVIQFFGMDFSINFFY</sequence>
<proteinExistence type="predicted"/>
<dbReference type="OrthoDB" id="2064205at2"/>
<keyword evidence="1" id="KW-0472">Membrane</keyword>
<dbReference type="AlphaFoldDB" id="A0A3A9AJR8"/>
<reference evidence="2 3" key="1">
    <citation type="submission" date="2018-09" db="EMBL/GenBank/DDBJ databases">
        <title>Murine metabolic-syndrome-specific gut microbial biobank.</title>
        <authorList>
            <person name="Liu C."/>
        </authorList>
    </citation>
    <scope>NUCLEOTIDE SEQUENCE [LARGE SCALE GENOMIC DNA]</scope>
    <source>
        <strain evidence="2 3">0.1xD8-82</strain>
    </source>
</reference>
<comment type="caution">
    <text evidence="2">The sequence shown here is derived from an EMBL/GenBank/DDBJ whole genome shotgun (WGS) entry which is preliminary data.</text>
</comment>
<evidence type="ECO:0000313" key="2">
    <source>
        <dbReference type="EMBL" id="RKI87636.1"/>
    </source>
</evidence>
<name>A0A3A9AJR8_9FIRM</name>
<feature type="transmembrane region" description="Helical" evidence="1">
    <location>
        <begin position="66"/>
        <end position="87"/>
    </location>
</feature>
<protein>
    <submittedName>
        <fullName evidence="2">Uncharacterized protein</fullName>
    </submittedName>
</protein>
<evidence type="ECO:0000256" key="1">
    <source>
        <dbReference type="SAM" id="Phobius"/>
    </source>
</evidence>
<feature type="transmembrane region" description="Helical" evidence="1">
    <location>
        <begin position="35"/>
        <end position="54"/>
    </location>
</feature>
<keyword evidence="3" id="KW-1185">Reference proteome</keyword>
<evidence type="ECO:0000313" key="3">
    <source>
        <dbReference type="Proteomes" id="UP000280696"/>
    </source>
</evidence>
<keyword evidence="1" id="KW-0812">Transmembrane</keyword>
<gene>
    <name evidence="2" type="ORF">D7V94_20550</name>
</gene>